<accession>A0ABN4TU69</accession>
<reference evidence="2 3" key="1">
    <citation type="submission" date="2016-10" db="EMBL/GenBank/DDBJ databases">
        <title>Complete genome sequences of three Cupriavidus strains isolated from various Malaysian environments.</title>
        <authorList>
            <person name="Abdullah A.A.-A."/>
            <person name="Shafie N.A.H."/>
            <person name="Lau N.S."/>
        </authorList>
    </citation>
    <scope>NUCLEOTIDE SEQUENCE [LARGE SCALE GENOMIC DNA]</scope>
    <source>
        <strain evidence="2 3">USMAA1020</strain>
    </source>
</reference>
<keyword evidence="3" id="KW-1185">Reference proteome</keyword>
<dbReference type="InterPro" id="IPR029045">
    <property type="entry name" value="ClpP/crotonase-like_dom_sf"/>
</dbReference>
<organism evidence="2 3">
    <name type="scientific">Cupriavidus malaysiensis</name>
    <dbReference type="NCBI Taxonomy" id="367825"/>
    <lineage>
        <taxon>Bacteria</taxon>
        <taxon>Pseudomonadati</taxon>
        <taxon>Pseudomonadota</taxon>
        <taxon>Betaproteobacteria</taxon>
        <taxon>Burkholderiales</taxon>
        <taxon>Burkholderiaceae</taxon>
        <taxon>Cupriavidus</taxon>
    </lineage>
</organism>
<comment type="similarity">
    <text evidence="1">Belongs to the enoyl-CoA hydratase/isomerase family.</text>
</comment>
<dbReference type="Gene3D" id="3.90.226.10">
    <property type="entry name" value="2-enoyl-CoA Hydratase, Chain A, domain 1"/>
    <property type="match status" value="1"/>
</dbReference>
<dbReference type="PANTHER" id="PTHR43459:SF1">
    <property type="entry name" value="EG:BACN32G11.4 PROTEIN"/>
    <property type="match status" value="1"/>
</dbReference>
<protein>
    <recommendedName>
        <fullName evidence="4">Enoyl-CoA hydratase</fullName>
    </recommendedName>
</protein>
<dbReference type="CDD" id="cd06558">
    <property type="entry name" value="crotonase-like"/>
    <property type="match status" value="1"/>
</dbReference>
<dbReference type="EMBL" id="CP017755">
    <property type="protein sequence ID" value="AOZ10802.1"/>
    <property type="molecule type" value="Genomic_DNA"/>
</dbReference>
<dbReference type="Gene3D" id="1.10.12.10">
    <property type="entry name" value="Lyase 2-enoyl-coa Hydratase, Chain A, domain 2"/>
    <property type="match status" value="1"/>
</dbReference>
<proteinExistence type="inferred from homology"/>
<dbReference type="Pfam" id="PF00378">
    <property type="entry name" value="ECH_1"/>
    <property type="match status" value="1"/>
</dbReference>
<evidence type="ECO:0008006" key="4">
    <source>
        <dbReference type="Google" id="ProtNLM"/>
    </source>
</evidence>
<sequence>MVSELEVVEVGGVLSVTLARPAKRNALTTQMVRALRTVLDEAGRSRSVRTVLLRAQGAAFCAGRDLSDAVAGEDAAAILHEEINPLIESLSKVPQPTIAAVGGAAMGVGLGLALACDLVMASPSAAFASPFARLGGILDSGGHWLLARRIGGSRTFRLIATAEQIGGEDAYDWGLADLLVPDEELDTRARALAEVLANGPQDALREEKRLLAAAMTSTLAQTLALEATAQGWAAGTADYREGIAAFKEKRRPAFRLERP</sequence>
<dbReference type="InterPro" id="IPR001753">
    <property type="entry name" value="Enoyl-CoA_hydra/iso"/>
</dbReference>
<dbReference type="SUPFAM" id="SSF52096">
    <property type="entry name" value="ClpP/crotonase"/>
    <property type="match status" value="1"/>
</dbReference>
<name>A0ABN4TU69_9BURK</name>
<evidence type="ECO:0000313" key="2">
    <source>
        <dbReference type="EMBL" id="AOZ10802.1"/>
    </source>
</evidence>
<evidence type="ECO:0000313" key="3">
    <source>
        <dbReference type="Proteomes" id="UP000177515"/>
    </source>
</evidence>
<dbReference type="Proteomes" id="UP000177515">
    <property type="component" value="Chromosome 2"/>
</dbReference>
<dbReference type="PANTHER" id="PTHR43459">
    <property type="entry name" value="ENOYL-COA HYDRATASE"/>
    <property type="match status" value="1"/>
</dbReference>
<dbReference type="InterPro" id="IPR014748">
    <property type="entry name" value="Enoyl-CoA_hydra_C"/>
</dbReference>
<gene>
    <name evidence="2" type="ORF">BKK80_25610</name>
</gene>
<evidence type="ECO:0000256" key="1">
    <source>
        <dbReference type="ARBA" id="ARBA00005254"/>
    </source>
</evidence>